<evidence type="ECO:0008006" key="4">
    <source>
        <dbReference type="Google" id="ProtNLM"/>
    </source>
</evidence>
<feature type="signal peptide" evidence="1">
    <location>
        <begin position="1"/>
        <end position="24"/>
    </location>
</feature>
<organism evidence="2 3">
    <name type="scientific">Paenisporosarcina quisquiliarum</name>
    <dbReference type="NCBI Taxonomy" id="365346"/>
    <lineage>
        <taxon>Bacteria</taxon>
        <taxon>Bacillati</taxon>
        <taxon>Bacillota</taxon>
        <taxon>Bacilli</taxon>
        <taxon>Bacillales</taxon>
        <taxon>Caryophanaceae</taxon>
        <taxon>Paenisporosarcina</taxon>
    </lineage>
</organism>
<dbReference type="EMBL" id="JAMKBJ010000024">
    <property type="protein sequence ID" value="MCZ8538648.1"/>
    <property type="molecule type" value="Genomic_DNA"/>
</dbReference>
<sequence>MKLKFLIVVILALLVLASCGQSNKKTEEYDLIGTIIKFDPNDTKFLLEGSGPIIPNETQIWLTVNSNSRLIDIDNNDIEYRDLQPRTRVKIHLAYNAGLDTEPQQGTVEYLKIESED</sequence>
<feature type="chain" id="PRO_5040907018" description="DUF3221 domain-containing protein" evidence="1">
    <location>
        <begin position="25"/>
        <end position="117"/>
    </location>
</feature>
<evidence type="ECO:0000256" key="1">
    <source>
        <dbReference type="SAM" id="SignalP"/>
    </source>
</evidence>
<protein>
    <recommendedName>
        <fullName evidence="4">DUF3221 domain-containing protein</fullName>
    </recommendedName>
</protein>
<dbReference type="AlphaFoldDB" id="A0A9X3LIM6"/>
<comment type="caution">
    <text evidence="2">The sequence shown here is derived from an EMBL/GenBank/DDBJ whole genome shotgun (WGS) entry which is preliminary data.</text>
</comment>
<keyword evidence="3" id="KW-1185">Reference proteome</keyword>
<evidence type="ECO:0000313" key="3">
    <source>
        <dbReference type="Proteomes" id="UP001152173"/>
    </source>
</evidence>
<reference evidence="2" key="1">
    <citation type="submission" date="2022-05" db="EMBL/GenBank/DDBJ databases">
        <authorList>
            <person name="Colautti A."/>
            <person name="Iacumin L."/>
        </authorList>
    </citation>
    <scope>NUCLEOTIDE SEQUENCE</scope>
    <source>
        <strain evidence="2">SK 55</strain>
    </source>
</reference>
<dbReference type="PROSITE" id="PS51257">
    <property type="entry name" value="PROKAR_LIPOPROTEIN"/>
    <property type="match status" value="1"/>
</dbReference>
<evidence type="ECO:0000313" key="2">
    <source>
        <dbReference type="EMBL" id="MCZ8538648.1"/>
    </source>
</evidence>
<dbReference type="RefSeq" id="WP_269927714.1">
    <property type="nucleotide sequence ID" value="NZ_JAMKBJ010000024.1"/>
</dbReference>
<name>A0A9X3LIM6_9BACL</name>
<keyword evidence="1" id="KW-0732">Signal</keyword>
<dbReference type="Proteomes" id="UP001152173">
    <property type="component" value="Unassembled WGS sequence"/>
</dbReference>
<accession>A0A9X3LIM6</accession>
<proteinExistence type="predicted"/>
<gene>
    <name evidence="2" type="ORF">M9R32_15850</name>
</gene>